<dbReference type="OrthoDB" id="9781958at2"/>
<dbReference type="Gene3D" id="1.10.10.10">
    <property type="entry name" value="Winged helix-like DNA-binding domain superfamily/Winged helix DNA-binding domain"/>
    <property type="match status" value="1"/>
</dbReference>
<reference evidence="7 9" key="2">
    <citation type="submission" date="2018-06" db="EMBL/GenBank/DDBJ databases">
        <authorList>
            <consortium name="IHU Genomes"/>
        </authorList>
    </citation>
    <scope>NUCLEOTIDE SEQUENCE [LARGE SCALE GENOMIC DNA]</scope>
    <source>
        <strain evidence="7 9">NEC25</strain>
    </source>
</reference>
<dbReference type="InterPro" id="IPR036388">
    <property type="entry name" value="WH-like_DNA-bd_sf"/>
</dbReference>
<evidence type="ECO:0000313" key="5">
    <source>
        <dbReference type="EMBL" id="CAG9705121.1"/>
    </source>
</evidence>
<keyword evidence="8" id="KW-1185">Reference proteome</keyword>
<dbReference type="STRING" id="137838.GCA_001458595_03796"/>
<dbReference type="Proteomes" id="UP000220840">
    <property type="component" value="Unassembled WGS sequence"/>
</dbReference>
<dbReference type="PANTHER" id="PTHR33154:SF38">
    <property type="entry name" value="HTH ARSR-TYPE DOMAIN-CONTAINING PROTEIN"/>
    <property type="match status" value="1"/>
</dbReference>
<evidence type="ECO:0000259" key="4">
    <source>
        <dbReference type="PROSITE" id="PS50987"/>
    </source>
</evidence>
<evidence type="ECO:0000313" key="9">
    <source>
        <dbReference type="Proteomes" id="UP000431451"/>
    </source>
</evidence>
<protein>
    <submittedName>
        <fullName evidence="5 6">Transcriptional regulator</fullName>
    </submittedName>
    <submittedName>
        <fullName evidence="7">Transcriptional repressor PagR</fullName>
    </submittedName>
</protein>
<keyword evidence="2" id="KW-0238">DNA-binding</keyword>
<dbReference type="SMART" id="SM00418">
    <property type="entry name" value="HTH_ARSR"/>
    <property type="match status" value="1"/>
</dbReference>
<dbReference type="EMBL" id="CAKJVE010000004">
    <property type="protein sequence ID" value="CAG9705121.1"/>
    <property type="molecule type" value="Genomic_DNA"/>
</dbReference>
<dbReference type="AlphaFoldDB" id="A0A2A7ML58"/>
<dbReference type="EMBL" id="UWJD01000002">
    <property type="protein sequence ID" value="VCT85664.1"/>
    <property type="molecule type" value="Genomic_DNA"/>
</dbReference>
<evidence type="ECO:0000313" key="8">
    <source>
        <dbReference type="Proteomes" id="UP000220840"/>
    </source>
</evidence>
<feature type="domain" description="HTH arsR-type" evidence="4">
    <location>
        <begin position="2"/>
        <end position="102"/>
    </location>
</feature>
<dbReference type="InterPro" id="IPR036390">
    <property type="entry name" value="WH_DNA-bd_sf"/>
</dbReference>
<dbReference type="GO" id="GO:0003677">
    <property type="term" value="F:DNA binding"/>
    <property type="evidence" value="ECO:0007669"/>
    <property type="project" value="UniProtKB-KW"/>
</dbReference>
<dbReference type="Pfam" id="PF01022">
    <property type="entry name" value="HTH_5"/>
    <property type="match status" value="1"/>
</dbReference>
<evidence type="ECO:0000256" key="2">
    <source>
        <dbReference type="ARBA" id="ARBA00023125"/>
    </source>
</evidence>
<sequence>MLHFNSMNEASEIFKALSAPMRLRIMELIYEDDNKSLNDIANILKLTNSAISLHIKKLEEVGLIEIHTTPGRRGSMKICKPLHDMMIIDLKPKKLNLKSYIDEIDIGYYSTCQVTPTCGIATSKKIIGEFDDPRYFLFPDHFQASILWFSTGFIEYNLPNHLLAGQKLTELQLSFEISSESPGFNENYPSDIHFSINNISLGYWISPGDFGSRPGRFTPHWWPKICNQYGRLKTLSINKNGTFIDGGFKISDIKIHELNIDYTTPITFKFSVPSTTKNAGGFTIFGKDFGDYNQSIKMQMFYETELADEK</sequence>
<dbReference type="PROSITE" id="PS50987">
    <property type="entry name" value="HTH_ARSR_2"/>
    <property type="match status" value="1"/>
</dbReference>
<dbReference type="EMBL" id="PDCJ01000001">
    <property type="protein sequence ID" value="PEG32290.1"/>
    <property type="molecule type" value="Genomic_DNA"/>
</dbReference>
<reference evidence="6 8" key="1">
    <citation type="submission" date="2017-10" db="EMBL/GenBank/DDBJ databases">
        <title>Effective Description of Clostridium neonatale sp. nov. linked to necrotizing enterocolitis in neonates and a clarification of species assignable to the genus Clostridium (Prazmowski 1880) emend. Lawson and Rainey 2016.</title>
        <authorList>
            <person name="Bernard K."/>
            <person name="Burdz T."/>
            <person name="Wiebe D."/>
            <person name="Balcewich B."/>
            <person name="Alfa M."/>
            <person name="Bernier A.-M."/>
        </authorList>
    </citation>
    <scope>NUCLEOTIDE SEQUENCE [LARGE SCALE GENOMIC DNA]</scope>
    <source>
        <strain evidence="6 8">LCDC99A005</strain>
    </source>
</reference>
<dbReference type="PANTHER" id="PTHR33154">
    <property type="entry name" value="TRANSCRIPTIONAL REGULATOR, ARSR FAMILY"/>
    <property type="match status" value="1"/>
</dbReference>
<organism evidence="6 8">
    <name type="scientific">Clostridium neonatale</name>
    <dbReference type="NCBI Taxonomy" id="137838"/>
    <lineage>
        <taxon>Bacteria</taxon>
        <taxon>Bacillati</taxon>
        <taxon>Bacillota</taxon>
        <taxon>Clostridia</taxon>
        <taxon>Eubacteriales</taxon>
        <taxon>Clostridiaceae</taxon>
        <taxon>Clostridium</taxon>
    </lineage>
</organism>
<dbReference type="Proteomes" id="UP000431451">
    <property type="component" value="Unassembled WGS sequence"/>
</dbReference>
<reference evidence="5" key="3">
    <citation type="submission" date="2021-10" db="EMBL/GenBank/DDBJ databases">
        <authorList>
            <person name="Mesa V."/>
        </authorList>
    </citation>
    <scope>NUCLEOTIDE SEQUENCE</scope>
    <source>
        <strain evidence="5">CC3_PB</strain>
    </source>
</reference>
<name>A0A2A7ML58_9CLOT</name>
<dbReference type="CDD" id="cd00090">
    <property type="entry name" value="HTH_ARSR"/>
    <property type="match status" value="1"/>
</dbReference>
<evidence type="ECO:0000313" key="7">
    <source>
        <dbReference type="EMBL" id="VCT85664.1"/>
    </source>
</evidence>
<evidence type="ECO:0000313" key="6">
    <source>
        <dbReference type="EMBL" id="PEG32290.1"/>
    </source>
</evidence>
<evidence type="ECO:0000256" key="1">
    <source>
        <dbReference type="ARBA" id="ARBA00023015"/>
    </source>
</evidence>
<dbReference type="Proteomes" id="UP000789738">
    <property type="component" value="Unassembled WGS sequence"/>
</dbReference>
<dbReference type="InterPro" id="IPR001845">
    <property type="entry name" value="HTH_ArsR_DNA-bd_dom"/>
</dbReference>
<dbReference type="GeneID" id="68878778"/>
<accession>A0A2A7ML58</accession>
<keyword evidence="1" id="KW-0805">Transcription regulation</keyword>
<dbReference type="SUPFAM" id="SSF46785">
    <property type="entry name" value="Winged helix' DNA-binding domain"/>
    <property type="match status" value="1"/>
</dbReference>
<dbReference type="InterPro" id="IPR011991">
    <property type="entry name" value="ArsR-like_HTH"/>
</dbReference>
<proteinExistence type="predicted"/>
<dbReference type="GO" id="GO:0003700">
    <property type="term" value="F:DNA-binding transcription factor activity"/>
    <property type="evidence" value="ECO:0007669"/>
    <property type="project" value="InterPro"/>
</dbReference>
<gene>
    <name evidence="7" type="primary">pagR</name>
    <name evidence="5" type="ORF">CNEO_41625</name>
    <name evidence="7" type="ORF">CNEONATNEC25_03267</name>
    <name evidence="6" type="ORF">CQ394_11530</name>
</gene>
<dbReference type="RefSeq" id="WP_058296436.1">
    <property type="nucleotide sequence ID" value="NZ_CAKJVD010000027.1"/>
</dbReference>
<dbReference type="InterPro" id="IPR051081">
    <property type="entry name" value="HTH_MetalResp_TranReg"/>
</dbReference>
<keyword evidence="3" id="KW-0804">Transcription</keyword>
<evidence type="ECO:0000256" key="3">
    <source>
        <dbReference type="ARBA" id="ARBA00023163"/>
    </source>
</evidence>